<dbReference type="NCBIfam" id="TIGR01494">
    <property type="entry name" value="ATPase_P-type"/>
    <property type="match status" value="1"/>
</dbReference>
<evidence type="ECO:0000256" key="13">
    <source>
        <dbReference type="RuleBase" id="RU362082"/>
    </source>
</evidence>
<dbReference type="KEGG" id="tet:TTHERM_00913390"/>
<dbReference type="InterPro" id="IPR006544">
    <property type="entry name" value="P-type_TPase_V"/>
</dbReference>
<comment type="catalytic activity">
    <reaction evidence="12 13">
        <text>ATP + H2O = ADP + phosphate + H(+)</text>
        <dbReference type="Rhea" id="RHEA:13065"/>
        <dbReference type="ChEBI" id="CHEBI:15377"/>
        <dbReference type="ChEBI" id="CHEBI:15378"/>
        <dbReference type="ChEBI" id="CHEBI:30616"/>
        <dbReference type="ChEBI" id="CHEBI:43474"/>
        <dbReference type="ChEBI" id="CHEBI:456216"/>
    </reaction>
</comment>
<dbReference type="Pfam" id="PF12409">
    <property type="entry name" value="P5-ATPase"/>
    <property type="match status" value="1"/>
</dbReference>
<feature type="transmembrane region" description="Helical" evidence="13">
    <location>
        <begin position="64"/>
        <end position="81"/>
    </location>
</feature>
<evidence type="ECO:0000256" key="4">
    <source>
        <dbReference type="ARBA" id="ARBA00022692"/>
    </source>
</evidence>
<dbReference type="Pfam" id="PF00122">
    <property type="entry name" value="E1-E2_ATPase"/>
    <property type="match status" value="1"/>
</dbReference>
<dbReference type="GeneID" id="7834069"/>
<dbReference type="Gene3D" id="1.20.1110.10">
    <property type="entry name" value="Calcium-transporting ATPase, transmembrane domain"/>
    <property type="match status" value="1"/>
</dbReference>
<dbReference type="FunFam" id="1.20.1110.10:FF:000023">
    <property type="entry name" value="Cation-transporting ATPase"/>
    <property type="match status" value="1"/>
</dbReference>
<dbReference type="PANTHER" id="PTHR45630:SF8">
    <property type="entry name" value="CATION-TRANSPORTING ATPASE"/>
    <property type="match status" value="1"/>
</dbReference>
<keyword evidence="3" id="KW-0597">Phosphoprotein</keyword>
<dbReference type="InterPro" id="IPR047819">
    <property type="entry name" value="P5A-ATPase_N"/>
</dbReference>
<dbReference type="InterPro" id="IPR001757">
    <property type="entry name" value="P_typ_ATPase"/>
</dbReference>
<dbReference type="InParanoid" id="Q23TT5"/>
<feature type="transmembrane region" description="Helical" evidence="13">
    <location>
        <begin position="1079"/>
        <end position="1096"/>
    </location>
</feature>
<dbReference type="PANTHER" id="PTHR45630">
    <property type="entry name" value="CATION-TRANSPORTING ATPASE-RELATED"/>
    <property type="match status" value="1"/>
</dbReference>
<dbReference type="PROSITE" id="PS00154">
    <property type="entry name" value="ATPASE_E1_E2"/>
    <property type="match status" value="1"/>
</dbReference>
<comment type="similarity">
    <text evidence="2 13">Belongs to the cation transport ATPase (P-type) (TC 3.A.3) family. Type V subfamily.</text>
</comment>
<dbReference type="FunCoup" id="Q23TT5">
    <property type="interactions" value="48"/>
</dbReference>
<feature type="transmembrane region" description="Helical" evidence="13">
    <location>
        <begin position="1173"/>
        <end position="1191"/>
    </location>
</feature>
<keyword evidence="10 13" id="KW-1133">Transmembrane helix</keyword>
<dbReference type="SFLD" id="SFLDG00002">
    <property type="entry name" value="C1.7:_P-type_atpase_like"/>
    <property type="match status" value="1"/>
</dbReference>
<reference evidence="17" key="1">
    <citation type="journal article" date="2006" name="PLoS Biol.">
        <title>Macronuclear genome sequence of the ciliate Tetrahymena thermophila, a model eukaryote.</title>
        <authorList>
            <person name="Eisen J.A."/>
            <person name="Coyne R.S."/>
            <person name="Wu M."/>
            <person name="Wu D."/>
            <person name="Thiagarajan M."/>
            <person name="Wortman J.R."/>
            <person name="Badger J.H."/>
            <person name="Ren Q."/>
            <person name="Amedeo P."/>
            <person name="Jones K.M."/>
            <person name="Tallon L.J."/>
            <person name="Delcher A.L."/>
            <person name="Salzberg S.L."/>
            <person name="Silva J.C."/>
            <person name="Haas B.J."/>
            <person name="Majoros W.H."/>
            <person name="Farzad M."/>
            <person name="Carlton J.M."/>
            <person name="Smith R.K. Jr."/>
            <person name="Garg J."/>
            <person name="Pearlman R.E."/>
            <person name="Karrer K.M."/>
            <person name="Sun L."/>
            <person name="Manning G."/>
            <person name="Elde N.C."/>
            <person name="Turkewitz A.P."/>
            <person name="Asai D.J."/>
            <person name="Wilkes D.E."/>
            <person name="Wang Y."/>
            <person name="Cai H."/>
            <person name="Collins K."/>
            <person name="Stewart B.A."/>
            <person name="Lee S.R."/>
            <person name="Wilamowska K."/>
            <person name="Weinberg Z."/>
            <person name="Ruzzo W.L."/>
            <person name="Wloga D."/>
            <person name="Gaertig J."/>
            <person name="Frankel J."/>
            <person name="Tsao C.-C."/>
            <person name="Gorovsky M.A."/>
            <person name="Keeling P.J."/>
            <person name="Waller R.F."/>
            <person name="Patron N.J."/>
            <person name="Cherry J.M."/>
            <person name="Stover N.A."/>
            <person name="Krieger C.J."/>
            <person name="del Toro C."/>
            <person name="Ryder H.F."/>
            <person name="Williamson S.C."/>
            <person name="Barbeau R.A."/>
            <person name="Hamilton E.P."/>
            <person name="Orias E."/>
        </authorList>
    </citation>
    <scope>NUCLEOTIDE SEQUENCE [LARGE SCALE GENOMIC DNA]</scope>
    <source>
        <strain evidence="17">SB210</strain>
    </source>
</reference>
<dbReference type="SFLD" id="SFLDF00027">
    <property type="entry name" value="p-type_atpase"/>
    <property type="match status" value="1"/>
</dbReference>
<evidence type="ECO:0000256" key="1">
    <source>
        <dbReference type="ARBA" id="ARBA00004141"/>
    </source>
</evidence>
<dbReference type="Gene3D" id="2.70.150.10">
    <property type="entry name" value="Calcium-transporting ATPase, cytoplasmic transduction domain A"/>
    <property type="match status" value="1"/>
</dbReference>
<dbReference type="InterPro" id="IPR044492">
    <property type="entry name" value="P_typ_ATPase_HD_dom"/>
</dbReference>
<organism evidence="16 17">
    <name type="scientific">Tetrahymena thermophila (strain SB210)</name>
    <dbReference type="NCBI Taxonomy" id="312017"/>
    <lineage>
        <taxon>Eukaryota</taxon>
        <taxon>Sar</taxon>
        <taxon>Alveolata</taxon>
        <taxon>Ciliophora</taxon>
        <taxon>Intramacronucleata</taxon>
        <taxon>Oligohymenophorea</taxon>
        <taxon>Hymenostomatida</taxon>
        <taxon>Tetrahymenina</taxon>
        <taxon>Tetrahymenidae</taxon>
        <taxon>Tetrahymena</taxon>
    </lineage>
</organism>
<dbReference type="FunFam" id="3.40.50.1000:FF:000068">
    <property type="entry name" value="Cation-transporting ATPase"/>
    <property type="match status" value="1"/>
</dbReference>
<evidence type="ECO:0000313" key="17">
    <source>
        <dbReference type="Proteomes" id="UP000009168"/>
    </source>
</evidence>
<feature type="transmembrane region" description="Helical" evidence="13">
    <location>
        <begin position="1203"/>
        <end position="1221"/>
    </location>
</feature>
<dbReference type="STRING" id="312017.Q23TT5"/>
<dbReference type="InterPro" id="IPR023298">
    <property type="entry name" value="ATPase_P-typ_TM_dom_sf"/>
</dbReference>
<keyword evidence="17" id="KW-1185">Reference proteome</keyword>
<evidence type="ECO:0000256" key="11">
    <source>
        <dbReference type="ARBA" id="ARBA00023136"/>
    </source>
</evidence>
<feature type="transmembrane region" description="Helical" evidence="13">
    <location>
        <begin position="1117"/>
        <end position="1137"/>
    </location>
</feature>
<keyword evidence="9 13" id="KW-1278">Translocase</keyword>
<evidence type="ECO:0000256" key="6">
    <source>
        <dbReference type="ARBA" id="ARBA00022741"/>
    </source>
</evidence>
<dbReference type="Pfam" id="PF13246">
    <property type="entry name" value="Cation_ATPase"/>
    <property type="match status" value="1"/>
</dbReference>
<comment type="subcellular location">
    <subcellularLocation>
        <location evidence="1 13">Membrane</location>
        <topology evidence="1 13">Multi-pass membrane protein</topology>
    </subcellularLocation>
</comment>
<evidence type="ECO:0000256" key="12">
    <source>
        <dbReference type="ARBA" id="ARBA00049360"/>
    </source>
</evidence>
<evidence type="ECO:0000256" key="5">
    <source>
        <dbReference type="ARBA" id="ARBA00022723"/>
    </source>
</evidence>
<dbReference type="Gene3D" id="3.40.50.1000">
    <property type="entry name" value="HAD superfamily/HAD-like"/>
    <property type="match status" value="1"/>
</dbReference>
<feature type="transmembrane region" description="Helical" evidence="13">
    <location>
        <begin position="419"/>
        <end position="439"/>
    </location>
</feature>
<keyword evidence="7 13" id="KW-0067">ATP-binding</keyword>
<dbReference type="NCBIfam" id="TIGR01657">
    <property type="entry name" value="P-ATPase-V"/>
    <property type="match status" value="1"/>
</dbReference>
<evidence type="ECO:0000256" key="3">
    <source>
        <dbReference type="ARBA" id="ARBA00022553"/>
    </source>
</evidence>
<evidence type="ECO:0000259" key="15">
    <source>
        <dbReference type="Pfam" id="PF12409"/>
    </source>
</evidence>
<keyword evidence="8 13" id="KW-0460">Magnesium</keyword>
<dbReference type="OrthoDB" id="425043at2759"/>
<dbReference type="GO" id="GO:0016887">
    <property type="term" value="F:ATP hydrolysis activity"/>
    <property type="evidence" value="ECO:0007669"/>
    <property type="project" value="InterPro"/>
</dbReference>
<dbReference type="eggNOG" id="KOG0208">
    <property type="taxonomic scope" value="Eukaryota"/>
</dbReference>
<dbReference type="EC" id="7.2.2.-" evidence="13"/>
<evidence type="ECO:0000256" key="10">
    <source>
        <dbReference type="ARBA" id="ARBA00022989"/>
    </source>
</evidence>
<dbReference type="SUPFAM" id="SSF56784">
    <property type="entry name" value="HAD-like"/>
    <property type="match status" value="1"/>
</dbReference>
<dbReference type="GO" id="GO:0046872">
    <property type="term" value="F:metal ion binding"/>
    <property type="evidence" value="ECO:0007669"/>
    <property type="project" value="UniProtKB-UniRule"/>
</dbReference>
<keyword evidence="6 13" id="KW-0547">Nucleotide-binding</keyword>
<dbReference type="GO" id="GO:0005524">
    <property type="term" value="F:ATP binding"/>
    <property type="evidence" value="ECO:0007669"/>
    <property type="project" value="UniProtKB-UniRule"/>
</dbReference>
<keyword evidence="11 13" id="KW-0472">Membrane</keyword>
<feature type="transmembrane region" description="Helical" evidence="13">
    <location>
        <begin position="459"/>
        <end position="479"/>
    </location>
</feature>
<proteinExistence type="inferred from homology"/>
<accession>Q23TT5</accession>
<dbReference type="Gene3D" id="3.40.1110.10">
    <property type="entry name" value="Calcium-transporting ATPase, cytoplasmic domain N"/>
    <property type="match status" value="1"/>
</dbReference>
<protein>
    <recommendedName>
        <fullName evidence="13">Cation-transporting ATPase</fullName>
        <ecNumber evidence="13">7.2.2.-</ecNumber>
    </recommendedName>
</protein>
<evidence type="ECO:0000256" key="2">
    <source>
        <dbReference type="ARBA" id="ARBA00006000"/>
    </source>
</evidence>
<evidence type="ECO:0000256" key="8">
    <source>
        <dbReference type="ARBA" id="ARBA00022842"/>
    </source>
</evidence>
<dbReference type="SFLD" id="SFLDS00003">
    <property type="entry name" value="Haloacid_Dehalogenase"/>
    <property type="match status" value="1"/>
</dbReference>
<dbReference type="SUPFAM" id="SSF81653">
    <property type="entry name" value="Calcium ATPase, transduction domain A"/>
    <property type="match status" value="1"/>
</dbReference>
<dbReference type="InterPro" id="IPR023214">
    <property type="entry name" value="HAD_sf"/>
</dbReference>
<keyword evidence="5 13" id="KW-0479">Metal-binding</keyword>
<dbReference type="InterPro" id="IPR059000">
    <property type="entry name" value="ATPase_P-type_domA"/>
</dbReference>
<evidence type="ECO:0000313" key="16">
    <source>
        <dbReference type="EMBL" id="EAR99960.2"/>
    </source>
</evidence>
<dbReference type="Proteomes" id="UP000009168">
    <property type="component" value="Unassembled WGS sequence"/>
</dbReference>
<feature type="domain" description="P-type ATPase A" evidence="14">
    <location>
        <begin position="294"/>
        <end position="400"/>
    </location>
</feature>
<feature type="domain" description="P5B-type ATPase N-terminal" evidence="15">
    <location>
        <begin position="53"/>
        <end position="125"/>
    </location>
</feature>
<gene>
    <name evidence="16" type="ORF">TTHERM_00913390</name>
</gene>
<sequence>MSKNINDNLHLSDCQQPLLEFDTQNKAEQKFIFNNVNFTLPWNVQEEGVIKMIESFKVSPIKMIVFYFLNFLTFGVIYLFTRWQVTLRIKLQMEPCIPNEAEFLLITSDDETQSLEKIMIQQMGFNGIDSIQTYKTFTYRLYKFYFNENKYNPIQIDLTRLSNRQIIDSYGKGLRDENTFSQQVSIYGLNNTEIPQKPTIKILIYEVLSPFYMFQLFSFLLWMILPYYFYASIILITSVVSAIVTLNEAKSNYKKLQEMSYFETPVFSYRYLPDKIKIENGELKLCENIISHRKQISSLHLVPGDIIEIQDGQTIPCDIILLNGQCIMNESMLTGESIPIVKQSLPYNENRYDYLNDGKQSTLFAGTKCIETRIHLKGKIPVIGLVSQTSFNTLKGQLVRSILYPKQNSFSFYTDSMRFIAVMAAMSLLGFFVSLPDWIEGINEGFVTYTEMFLECLDLVTVTVPPALPTCLSIGISFAMSRLKKQQIFCISPPKVNICGKVTVMCFDKTGTLTEEGLDMYGVRSIRYTQGRKVKFNKLTEDIQGMGLQEIQSKSLNQIQKTQLYGNKNPFIYLEDPDVVFKECMASCHSITRVNNQIIGDPLEIKMFEATKWILLEENISQNYEFKMQALVKDNEGHSQLAIIKRFEFSSKLQRMSSIVKKIGNNQPFYRLHVKGSPEKIHDLSNPETIPDNYHEVLDFYARKGFRIISFAIKNLDMRIEDVYKCERDQIENQLTFVGMLIMENKLKPETKGIINDLNNANIRTIMVTGDNSLTAISVARQCLIVNNSTRVYFGDIDEENHHESEIVWKDFEHSDKYLDEENLQPIDGIADYIEDGIQEIQEEKILFNILEQSNQQCLTSKPLQLNKTIKEQIDMIRKSIQSNTDNSSTNFIRQNSVTQKYADTNFKDQIQEFEESQLQYPWLNDDHFVLAVTGRAFSKIISESKQSHAKQNLAEIMLQKTQIYARMRPEEKTLLLQSLQELPSKPVCGMCGDGANDCGALKTADVGISLSEAEASIAAPFTSKVQNISCVVHLLKEGRAALVTSFSCFKFMALYSAIQFFTTTLLYTVQSIPSDTQLLYWDVAVILPLAFFMGLTDSCDNLSKQVPGSSLVSFQVLSSVIGQTVLNGAFQAYMFLHLKKQPWYLSVKDAHTYLGDLEDLDERKNCFESTTLFLFSSYQYIATCLAFSIGKPFKKPFYTNTWFTISVIAILIFSLYVHLFSGQFLQQFLNIFLTVQREDEEKPLTVMPNSWLYFILFVAGINFICCFIYEEVIVKLLCWVYNKCKLIYLNK</sequence>
<dbReference type="GO" id="GO:0016020">
    <property type="term" value="C:membrane"/>
    <property type="evidence" value="ECO:0007669"/>
    <property type="project" value="UniProtKB-SubCell"/>
</dbReference>
<feature type="transmembrane region" description="Helical" evidence="13">
    <location>
        <begin position="227"/>
        <end position="246"/>
    </location>
</feature>
<dbReference type="HOGENOM" id="CLU_001828_0_0_1"/>
<name>Q23TT5_TETTS</name>
<dbReference type="InterPro" id="IPR023299">
    <property type="entry name" value="ATPase_P-typ_cyto_dom_N"/>
</dbReference>
<keyword evidence="4 13" id="KW-0812">Transmembrane</keyword>
<evidence type="ECO:0000256" key="9">
    <source>
        <dbReference type="ARBA" id="ARBA00022967"/>
    </source>
</evidence>
<dbReference type="SUPFAM" id="SSF81665">
    <property type="entry name" value="Calcium ATPase, transmembrane domain M"/>
    <property type="match status" value="1"/>
</dbReference>
<feature type="transmembrane region" description="Helical" evidence="13">
    <location>
        <begin position="1041"/>
        <end position="1059"/>
    </location>
</feature>
<dbReference type="EMBL" id="GG662633">
    <property type="protein sequence ID" value="EAR99960.2"/>
    <property type="molecule type" value="Genomic_DNA"/>
</dbReference>
<dbReference type="InterPro" id="IPR008250">
    <property type="entry name" value="ATPase_P-typ_transduc_dom_A_sf"/>
</dbReference>
<feature type="transmembrane region" description="Helical" evidence="13">
    <location>
        <begin position="1252"/>
        <end position="1270"/>
    </location>
</feature>
<dbReference type="RefSeq" id="XP_001020205.2">
    <property type="nucleotide sequence ID" value="XM_001020205.2"/>
</dbReference>
<dbReference type="GO" id="GO:0019829">
    <property type="term" value="F:ATPase-coupled monoatomic cation transmembrane transporter activity"/>
    <property type="evidence" value="ECO:0007669"/>
    <property type="project" value="UniProtKB-UniRule"/>
</dbReference>
<dbReference type="InterPro" id="IPR018303">
    <property type="entry name" value="ATPase_P-typ_P_site"/>
</dbReference>
<dbReference type="GO" id="GO:0140358">
    <property type="term" value="F:P-type transmembrane transporter activity"/>
    <property type="evidence" value="ECO:0007669"/>
    <property type="project" value="InterPro"/>
</dbReference>
<dbReference type="InterPro" id="IPR036412">
    <property type="entry name" value="HAD-like_sf"/>
</dbReference>
<evidence type="ECO:0000259" key="14">
    <source>
        <dbReference type="Pfam" id="PF00122"/>
    </source>
</evidence>
<dbReference type="SUPFAM" id="SSF81660">
    <property type="entry name" value="Metal cation-transporting ATPase, ATP-binding domain N"/>
    <property type="match status" value="1"/>
</dbReference>
<evidence type="ECO:0000256" key="7">
    <source>
        <dbReference type="ARBA" id="ARBA00022840"/>
    </source>
</evidence>
<feature type="transmembrane region" description="Helical" evidence="13">
    <location>
        <begin position="202"/>
        <end position="221"/>
    </location>
</feature>
<dbReference type="PRINTS" id="PR00119">
    <property type="entry name" value="CATATPASE"/>
</dbReference>